<comment type="catalytic activity">
    <reaction evidence="10 11">
        <text>L-cysteinyl-[protein] + hexadecanoyl-CoA = S-hexadecanoyl-L-cysteinyl-[protein] + CoA</text>
        <dbReference type="Rhea" id="RHEA:36683"/>
        <dbReference type="Rhea" id="RHEA-COMP:10131"/>
        <dbReference type="Rhea" id="RHEA-COMP:11032"/>
        <dbReference type="ChEBI" id="CHEBI:29950"/>
        <dbReference type="ChEBI" id="CHEBI:57287"/>
        <dbReference type="ChEBI" id="CHEBI:57379"/>
        <dbReference type="ChEBI" id="CHEBI:74151"/>
        <dbReference type="EC" id="2.3.1.225"/>
    </reaction>
</comment>
<feature type="region of interest" description="Disordered" evidence="12">
    <location>
        <begin position="467"/>
        <end position="491"/>
    </location>
</feature>
<dbReference type="EC" id="2.3.1.225" evidence="11"/>
<evidence type="ECO:0000256" key="4">
    <source>
        <dbReference type="ARBA" id="ARBA00022989"/>
    </source>
</evidence>
<gene>
    <name evidence="14" type="ORF">CTheo_5382</name>
</gene>
<dbReference type="OrthoDB" id="1436450at2759"/>
<comment type="domain">
    <text evidence="11">The DHHC domain is required for palmitoyltransferase activity.</text>
</comment>
<keyword evidence="4 11" id="KW-1133">Transmembrane helix</keyword>
<evidence type="ECO:0000256" key="2">
    <source>
        <dbReference type="ARBA" id="ARBA00022679"/>
    </source>
</evidence>
<accession>A0A5N5QI07</accession>
<keyword evidence="8 11" id="KW-0012">Acyltransferase</keyword>
<dbReference type="InterPro" id="IPR001594">
    <property type="entry name" value="Palmitoyltrfase_DHHC"/>
</dbReference>
<evidence type="ECO:0000256" key="12">
    <source>
        <dbReference type="SAM" id="MobiDB-lite"/>
    </source>
</evidence>
<name>A0A5N5QI07_9AGAM</name>
<sequence>MADRPRGDRDCVDVVRTTYAEKQRQRKENPRPQPWIVRKFVVGVVLAIVVWTYYVYIGRICVKLLRRGDTVKGGESFSNAMSSTGVDGLGVIITPPGYARDHVPQSEPPTSTQYGRPWEVDSEARDTDDGHRTIGTAYEEMSDRGHGQPVATGSISHEPVARTSDVEANQLDAVPGIASIHVQLESIPVGESSPGGDRPSGDTSTALESSPPHPQAGEAKETAADVTGGGEEGKEPVYVTRNPPQTPVLAEEYRYCVRDKLMKPMRAHHCRLCATCVLQYDHHCPWIGQCVGAYNRKVSSLGISIVAKVTYIPQFFLNFTFWSTWFTGWVFGTLLADLIVDSSGAATDMDGQEVAITILSGLFTLFTFSLTSGHTRLLILNATTVESLSFSRARERDQVKLDEAFSFWQYREKHQMRKRWDHEWGRIEREGNLWWLGDARTNWELVMGKSIWEWFFPIGKSPNDGMRFPVNPRHDPDGRWRPRSQWPLELQ</sequence>
<comment type="similarity">
    <text evidence="9">Belongs to the DHHC palmitoyltransferase family. PFA5 subfamily.</text>
</comment>
<evidence type="ECO:0000313" key="15">
    <source>
        <dbReference type="Proteomes" id="UP000383932"/>
    </source>
</evidence>
<dbReference type="Pfam" id="PF01529">
    <property type="entry name" value="DHHC"/>
    <property type="match status" value="1"/>
</dbReference>
<keyword evidence="6" id="KW-0564">Palmitate</keyword>
<dbReference type="InterPro" id="IPR039859">
    <property type="entry name" value="PFA4/ZDH16/20/ERF2-like"/>
</dbReference>
<dbReference type="GO" id="GO:0005783">
    <property type="term" value="C:endoplasmic reticulum"/>
    <property type="evidence" value="ECO:0007669"/>
    <property type="project" value="TreeGrafter"/>
</dbReference>
<keyword evidence="7" id="KW-0449">Lipoprotein</keyword>
<evidence type="ECO:0000256" key="11">
    <source>
        <dbReference type="RuleBase" id="RU079119"/>
    </source>
</evidence>
<protein>
    <recommendedName>
        <fullName evidence="11">Palmitoyltransferase</fullName>
        <ecNumber evidence="11">2.3.1.225</ecNumber>
    </recommendedName>
</protein>
<dbReference type="PANTHER" id="PTHR22883">
    <property type="entry name" value="ZINC FINGER DHHC DOMAIN CONTAINING PROTEIN"/>
    <property type="match status" value="1"/>
</dbReference>
<evidence type="ECO:0000256" key="9">
    <source>
        <dbReference type="ARBA" id="ARBA00038298"/>
    </source>
</evidence>
<keyword evidence="15" id="KW-1185">Reference proteome</keyword>
<keyword evidence="5 11" id="KW-0472">Membrane</keyword>
<dbReference type="AlphaFoldDB" id="A0A5N5QI07"/>
<comment type="subcellular location">
    <subcellularLocation>
        <location evidence="1">Membrane</location>
        <topology evidence="1">Multi-pass membrane protein</topology>
    </subcellularLocation>
</comment>
<evidence type="ECO:0000259" key="13">
    <source>
        <dbReference type="Pfam" id="PF01529"/>
    </source>
</evidence>
<reference evidence="14 15" key="1">
    <citation type="journal article" date="2019" name="Fungal Biol. Biotechnol.">
        <title>Draft genome sequence of fastidious pathogen Ceratobasidium theobromae, which causes vascular-streak dieback in Theobroma cacao.</title>
        <authorList>
            <person name="Ali S.S."/>
            <person name="Asman A."/>
            <person name="Shao J."/>
            <person name="Firmansyah A.P."/>
            <person name="Susilo A.W."/>
            <person name="Rosmana A."/>
            <person name="McMahon P."/>
            <person name="Junaid M."/>
            <person name="Guest D."/>
            <person name="Kheng T.Y."/>
            <person name="Meinhardt L.W."/>
            <person name="Bailey B.A."/>
        </authorList>
    </citation>
    <scope>NUCLEOTIDE SEQUENCE [LARGE SCALE GENOMIC DNA]</scope>
    <source>
        <strain evidence="14 15">CT2</strain>
    </source>
</reference>
<feature type="region of interest" description="Disordered" evidence="12">
    <location>
        <begin position="187"/>
        <end position="243"/>
    </location>
</feature>
<comment type="caution">
    <text evidence="11">Lacks conserved residue(s) required for the propagation of feature annotation.</text>
</comment>
<evidence type="ECO:0000256" key="10">
    <source>
        <dbReference type="ARBA" id="ARBA00048048"/>
    </source>
</evidence>
<keyword evidence="3 11" id="KW-0812">Transmembrane</keyword>
<organism evidence="14 15">
    <name type="scientific">Ceratobasidium theobromae</name>
    <dbReference type="NCBI Taxonomy" id="1582974"/>
    <lineage>
        <taxon>Eukaryota</taxon>
        <taxon>Fungi</taxon>
        <taxon>Dikarya</taxon>
        <taxon>Basidiomycota</taxon>
        <taxon>Agaricomycotina</taxon>
        <taxon>Agaricomycetes</taxon>
        <taxon>Cantharellales</taxon>
        <taxon>Ceratobasidiaceae</taxon>
        <taxon>Ceratobasidium</taxon>
    </lineage>
</organism>
<dbReference type="GO" id="GO:0016020">
    <property type="term" value="C:membrane"/>
    <property type="evidence" value="ECO:0007669"/>
    <property type="project" value="UniProtKB-SubCell"/>
</dbReference>
<evidence type="ECO:0000256" key="7">
    <source>
        <dbReference type="ARBA" id="ARBA00023288"/>
    </source>
</evidence>
<dbReference type="EMBL" id="SSOP01000119">
    <property type="protein sequence ID" value="KAB5591173.1"/>
    <property type="molecule type" value="Genomic_DNA"/>
</dbReference>
<dbReference type="PROSITE" id="PS50216">
    <property type="entry name" value="DHHC"/>
    <property type="match status" value="1"/>
</dbReference>
<proteinExistence type="inferred from homology"/>
<evidence type="ECO:0000256" key="3">
    <source>
        <dbReference type="ARBA" id="ARBA00022692"/>
    </source>
</evidence>
<dbReference type="GO" id="GO:0005794">
    <property type="term" value="C:Golgi apparatus"/>
    <property type="evidence" value="ECO:0007669"/>
    <property type="project" value="TreeGrafter"/>
</dbReference>
<evidence type="ECO:0000256" key="8">
    <source>
        <dbReference type="ARBA" id="ARBA00023315"/>
    </source>
</evidence>
<feature type="transmembrane region" description="Helical" evidence="11">
    <location>
        <begin position="36"/>
        <end position="57"/>
    </location>
</feature>
<evidence type="ECO:0000256" key="5">
    <source>
        <dbReference type="ARBA" id="ARBA00023136"/>
    </source>
</evidence>
<comment type="caution">
    <text evidence="14">The sequence shown here is derived from an EMBL/GenBank/DDBJ whole genome shotgun (WGS) entry which is preliminary data.</text>
</comment>
<dbReference type="GO" id="GO:0019706">
    <property type="term" value="F:protein-cysteine S-palmitoyltransferase activity"/>
    <property type="evidence" value="ECO:0007669"/>
    <property type="project" value="UniProtKB-EC"/>
</dbReference>
<evidence type="ECO:0000313" key="14">
    <source>
        <dbReference type="EMBL" id="KAB5591173.1"/>
    </source>
</evidence>
<dbReference type="GO" id="GO:0006612">
    <property type="term" value="P:protein targeting to membrane"/>
    <property type="evidence" value="ECO:0007669"/>
    <property type="project" value="TreeGrafter"/>
</dbReference>
<evidence type="ECO:0000256" key="6">
    <source>
        <dbReference type="ARBA" id="ARBA00023139"/>
    </source>
</evidence>
<dbReference type="Proteomes" id="UP000383932">
    <property type="component" value="Unassembled WGS sequence"/>
</dbReference>
<feature type="domain" description="Palmitoyltransferase DHHC" evidence="13">
    <location>
        <begin position="251"/>
        <end position="388"/>
    </location>
</feature>
<evidence type="ECO:0000256" key="1">
    <source>
        <dbReference type="ARBA" id="ARBA00004141"/>
    </source>
</evidence>
<keyword evidence="2 11" id="KW-0808">Transferase</keyword>
<dbReference type="PANTHER" id="PTHR22883:SF23">
    <property type="entry name" value="PALMITOYLTRANSFERASE ZDHHC6"/>
    <property type="match status" value="1"/>
</dbReference>